<evidence type="ECO:0000256" key="1">
    <source>
        <dbReference type="ARBA" id="ARBA00021292"/>
    </source>
</evidence>
<evidence type="ECO:0000313" key="2">
    <source>
        <dbReference type="EMBL" id="MBE9404953.1"/>
    </source>
</evidence>
<organism evidence="2 3">
    <name type="scientific">Brachybacterium epidermidis</name>
    <dbReference type="NCBI Taxonomy" id="2781983"/>
    <lineage>
        <taxon>Bacteria</taxon>
        <taxon>Bacillati</taxon>
        <taxon>Actinomycetota</taxon>
        <taxon>Actinomycetes</taxon>
        <taxon>Micrococcales</taxon>
        <taxon>Dermabacteraceae</taxon>
        <taxon>Brachybacterium</taxon>
    </lineage>
</organism>
<dbReference type="PANTHER" id="PTHR45947:SF3">
    <property type="entry name" value="SULFOQUINOVOSYL TRANSFERASE SQD2"/>
    <property type="match status" value="1"/>
</dbReference>
<protein>
    <recommendedName>
        <fullName evidence="1">D-inositol 3-phosphate glycosyltransferase</fullName>
    </recommendedName>
</protein>
<sequence length="439" mass="47757">MRILLITHYYAPEFGAPQRRWSALIQRFVDAGHQVTVAAPVPHYPGGRPTPQQRHTHRVGAVERGDHGETVLRTAYLPHRSDIGTRTADHAVAAADSLRRLLCRFARTSTRPDVVIATAPAVPSLLVGRMLALRWRVPLVAEMRDAWPDLVTHVGPAGAVPEKLAPHTRPDPLRRAVGLAIGRAKKAVHRAVTSWQQGAQVVVTTTGRFAEVLRERGIDDPQVVRNGTDLAGVRAQLDHPRGHHRELRCLYLGNMGRSQGLETVVRAAARLRARGVPVQVRMIGHGVEAPALAALAHELGAPVQVLSRIPHSEVQEQYAWADTVVVSLRDWEPFAWTVPSKLYELLATRRHITALLDGEAAEVVREAGAGDVLAPQDEDALMTLWSRLAADRSLAAGRDSGRDWVAAHADDDVLAARYLGILEQVVAAGRGASGAPARP</sequence>
<dbReference type="Gene3D" id="3.40.50.2000">
    <property type="entry name" value="Glycogen Phosphorylase B"/>
    <property type="match status" value="2"/>
</dbReference>
<dbReference type="RefSeq" id="WP_193866694.1">
    <property type="nucleotide sequence ID" value="NZ_JADEYR010000017.1"/>
</dbReference>
<comment type="caution">
    <text evidence="2">The sequence shown here is derived from an EMBL/GenBank/DDBJ whole genome shotgun (WGS) entry which is preliminary data.</text>
</comment>
<proteinExistence type="predicted"/>
<dbReference type="Proteomes" id="UP000644727">
    <property type="component" value="Unassembled WGS sequence"/>
</dbReference>
<dbReference type="SUPFAM" id="SSF53756">
    <property type="entry name" value="UDP-Glycosyltransferase/glycogen phosphorylase"/>
    <property type="match status" value="1"/>
</dbReference>
<dbReference type="CDD" id="cd03794">
    <property type="entry name" value="GT4_WbuB-like"/>
    <property type="match status" value="1"/>
</dbReference>
<dbReference type="InterPro" id="IPR050194">
    <property type="entry name" value="Glycosyltransferase_grp1"/>
</dbReference>
<dbReference type="EMBL" id="JADEYR010000017">
    <property type="protein sequence ID" value="MBE9404953.1"/>
    <property type="molecule type" value="Genomic_DNA"/>
</dbReference>
<gene>
    <name evidence="2" type="ORF">IOE58_12435</name>
</gene>
<dbReference type="Pfam" id="PF13692">
    <property type="entry name" value="Glyco_trans_1_4"/>
    <property type="match status" value="1"/>
</dbReference>
<reference evidence="2 3" key="1">
    <citation type="submission" date="2020-10" db="EMBL/GenBank/DDBJ databases">
        <title>Draft genome and description of Brachybacterium epidermidis sp nov.</title>
        <authorList>
            <person name="Boxberger M."/>
            <person name="La Scola B."/>
        </authorList>
    </citation>
    <scope>NUCLEOTIDE SEQUENCE [LARGE SCALE GENOMIC DNA]</scope>
    <source>
        <strain evidence="2 3">Marseille-Q2903</strain>
    </source>
</reference>
<accession>A0ABR9W6S7</accession>
<dbReference type="PANTHER" id="PTHR45947">
    <property type="entry name" value="SULFOQUINOVOSYL TRANSFERASE SQD2"/>
    <property type="match status" value="1"/>
</dbReference>
<name>A0ABR9W6S7_9MICO</name>
<keyword evidence="3" id="KW-1185">Reference proteome</keyword>
<evidence type="ECO:0000313" key="3">
    <source>
        <dbReference type="Proteomes" id="UP000644727"/>
    </source>
</evidence>